<dbReference type="KEGG" id="mut:GVT53_14760"/>
<proteinExistence type="predicted"/>
<dbReference type="NCBIfam" id="NF047658">
    <property type="entry name" value="HYC_CC_PP"/>
    <property type="match status" value="1"/>
</dbReference>
<dbReference type="Pfam" id="PF26622">
    <property type="entry name" value="DUF8199"/>
    <property type="match status" value="1"/>
</dbReference>
<accession>A0A6G7J968</accession>
<dbReference type="AlphaFoldDB" id="A0A6G7J968"/>
<protein>
    <submittedName>
        <fullName evidence="1">Uncharacterized protein</fullName>
    </submittedName>
</protein>
<sequence>MALLVLASTVSWTVDKHFCMGRVMDISFFAHAEDCGMKAGLALMENEDLRKSCCEDESFTMQGQDELNLSWSDLDLEHQLFLVAFTKSYVELFVPLDELPVPHEQYPPPKLVKDIQILDQVFLI</sequence>
<organism evidence="1 2">
    <name type="scientific">Flagellimonas oceani</name>
    <dbReference type="NCBI Taxonomy" id="2698672"/>
    <lineage>
        <taxon>Bacteria</taxon>
        <taxon>Pseudomonadati</taxon>
        <taxon>Bacteroidota</taxon>
        <taxon>Flavobacteriia</taxon>
        <taxon>Flavobacteriales</taxon>
        <taxon>Flavobacteriaceae</taxon>
        <taxon>Flagellimonas</taxon>
    </lineage>
</organism>
<dbReference type="InterPro" id="IPR058060">
    <property type="entry name" value="HYC_CC_PP"/>
</dbReference>
<dbReference type="InterPro" id="IPR058512">
    <property type="entry name" value="DUF8199"/>
</dbReference>
<name>A0A6G7J968_9FLAO</name>
<keyword evidence="2" id="KW-1185">Reference proteome</keyword>
<dbReference type="Proteomes" id="UP000502928">
    <property type="component" value="Chromosome"/>
</dbReference>
<gene>
    <name evidence="1" type="ORF">GVT53_14760</name>
</gene>
<reference evidence="1 2" key="1">
    <citation type="submission" date="2020-02" db="EMBL/GenBank/DDBJ databases">
        <title>Complete genome of Muricauda sp. 501str8.</title>
        <authorList>
            <person name="Dong B."/>
            <person name="Zhu S."/>
            <person name="Yang J."/>
            <person name="Chen J."/>
        </authorList>
    </citation>
    <scope>NUCLEOTIDE SEQUENCE [LARGE SCALE GENOMIC DNA]</scope>
    <source>
        <strain evidence="1 2">501str8</strain>
    </source>
</reference>
<dbReference type="EMBL" id="CP049616">
    <property type="protein sequence ID" value="QII47179.1"/>
    <property type="molecule type" value="Genomic_DNA"/>
</dbReference>
<evidence type="ECO:0000313" key="1">
    <source>
        <dbReference type="EMBL" id="QII47179.1"/>
    </source>
</evidence>
<evidence type="ECO:0000313" key="2">
    <source>
        <dbReference type="Proteomes" id="UP000502928"/>
    </source>
</evidence>